<dbReference type="GO" id="GO:0055085">
    <property type="term" value="P:transmembrane transport"/>
    <property type="evidence" value="ECO:0007669"/>
    <property type="project" value="TreeGrafter"/>
</dbReference>
<evidence type="ECO:0000256" key="6">
    <source>
        <dbReference type="ARBA" id="ARBA00022989"/>
    </source>
</evidence>
<dbReference type="Pfam" id="PF01594">
    <property type="entry name" value="AI-2E_transport"/>
    <property type="match status" value="1"/>
</dbReference>
<dbReference type="RefSeq" id="WP_069698484.1">
    <property type="nucleotide sequence ID" value="NZ_JAGGMA010000029.1"/>
</dbReference>
<feature type="transmembrane region" description="Helical" evidence="8">
    <location>
        <begin position="172"/>
        <end position="195"/>
    </location>
</feature>
<dbReference type="EMBL" id="MIEK01000020">
    <property type="protein sequence ID" value="OEH82568.1"/>
    <property type="molecule type" value="Genomic_DNA"/>
</dbReference>
<gene>
    <name evidence="9" type="ORF">BCR26_13025</name>
</gene>
<feature type="transmembrane region" description="Helical" evidence="8">
    <location>
        <begin position="37"/>
        <end position="59"/>
    </location>
</feature>
<keyword evidence="6 8" id="KW-1133">Transmembrane helix</keyword>
<keyword evidence="10" id="KW-1185">Reference proteome</keyword>
<protein>
    <submittedName>
        <fullName evidence="9">AI-2E family transporter</fullName>
    </submittedName>
</protein>
<dbReference type="PANTHER" id="PTHR21716">
    <property type="entry name" value="TRANSMEMBRANE PROTEIN"/>
    <property type="match status" value="1"/>
</dbReference>
<proteinExistence type="inferred from homology"/>
<dbReference type="STRING" id="762845.BCR26_13025"/>
<dbReference type="AlphaFoldDB" id="A0A1E5KXN9"/>
<keyword evidence="5 8" id="KW-0812">Transmembrane</keyword>
<feature type="transmembrane region" description="Helical" evidence="8">
    <location>
        <begin position="288"/>
        <end position="311"/>
    </location>
</feature>
<keyword evidence="7 8" id="KW-0472">Membrane</keyword>
<evidence type="ECO:0000256" key="2">
    <source>
        <dbReference type="ARBA" id="ARBA00009773"/>
    </source>
</evidence>
<evidence type="ECO:0000256" key="7">
    <source>
        <dbReference type="ARBA" id="ARBA00023136"/>
    </source>
</evidence>
<dbReference type="OrthoDB" id="9793390at2"/>
<name>A0A1E5KXN9_9ENTE</name>
<feature type="transmembrane region" description="Helical" evidence="8">
    <location>
        <begin position="331"/>
        <end position="359"/>
    </location>
</feature>
<evidence type="ECO:0000256" key="5">
    <source>
        <dbReference type="ARBA" id="ARBA00022692"/>
    </source>
</evidence>
<keyword evidence="4" id="KW-1003">Cell membrane</keyword>
<reference evidence="9 10" key="1">
    <citation type="submission" date="2016-09" db="EMBL/GenBank/DDBJ databases">
        <authorList>
            <person name="Capua I."/>
            <person name="De Benedictis P."/>
            <person name="Joannis T."/>
            <person name="Lombin L.H."/>
            <person name="Cattoli G."/>
        </authorList>
    </citation>
    <scope>NUCLEOTIDE SEQUENCE [LARGE SCALE GENOMIC DNA]</scope>
    <source>
        <strain evidence="9 10">LMG 25899</strain>
    </source>
</reference>
<feature type="transmembrane region" description="Helical" evidence="8">
    <location>
        <begin position="80"/>
        <end position="105"/>
    </location>
</feature>
<evidence type="ECO:0000256" key="8">
    <source>
        <dbReference type="SAM" id="Phobius"/>
    </source>
</evidence>
<comment type="similarity">
    <text evidence="2">Belongs to the autoinducer-2 exporter (AI-2E) (TC 2.A.86) family.</text>
</comment>
<organism evidence="9 10">
    <name type="scientific">Enterococcus rivorum</name>
    <dbReference type="NCBI Taxonomy" id="762845"/>
    <lineage>
        <taxon>Bacteria</taxon>
        <taxon>Bacillati</taxon>
        <taxon>Bacillota</taxon>
        <taxon>Bacilli</taxon>
        <taxon>Lactobacillales</taxon>
        <taxon>Enterococcaceae</taxon>
        <taxon>Enterococcus</taxon>
    </lineage>
</organism>
<accession>A0A1E5KXN9</accession>
<dbReference type="PANTHER" id="PTHR21716:SF53">
    <property type="entry name" value="PERMEASE PERM-RELATED"/>
    <property type="match status" value="1"/>
</dbReference>
<feature type="transmembrane region" description="Helical" evidence="8">
    <location>
        <begin position="239"/>
        <end position="256"/>
    </location>
</feature>
<keyword evidence="3" id="KW-0813">Transport</keyword>
<evidence type="ECO:0000256" key="4">
    <source>
        <dbReference type="ARBA" id="ARBA00022475"/>
    </source>
</evidence>
<comment type="subcellular location">
    <subcellularLocation>
        <location evidence="1">Cell membrane</location>
        <topology evidence="1">Multi-pass membrane protein</topology>
    </subcellularLocation>
</comment>
<comment type="caution">
    <text evidence="9">The sequence shown here is derived from an EMBL/GenBank/DDBJ whole genome shotgun (WGS) entry which is preliminary data.</text>
</comment>
<sequence>MGNKNIEKMIMKYLIIVTVLVLSVLNASSILKVIAIVLGAFSNIFLAMLVAYVVNIIMVKIEEYLSRRETKIMTKVKRPVSLLLSLFVVIIIICLLIMLVVPATLDSLNMLMAEMPKYFQKIQVFLLAIFENNASVTKAIDLLEIDWKLLLQNIISILGGGVSSTLDTFLNVLGTVVGSLFNWVLILVFSIYILLDKERFIRMYERLTTLYMKSEKKRKLDMVLKVIHQTFSSFIRGQCIEAVILGTLCATGMFILRMPYPVMIGTLVGAINIIPIIGAYIGGAIGAVLVFTVNPPLAIGFLIYLVLLQQFESNVIYPKVVGSSVGLPGIYVLGSVMVFGALAGIPGMFFGIPTVASIYKLTNMYLANKEKKSAGTSLNSVLEEKIDPTIGK</sequence>
<evidence type="ECO:0000313" key="10">
    <source>
        <dbReference type="Proteomes" id="UP000095256"/>
    </source>
</evidence>
<dbReference type="Proteomes" id="UP000095256">
    <property type="component" value="Unassembled WGS sequence"/>
</dbReference>
<feature type="transmembrane region" description="Helical" evidence="8">
    <location>
        <begin position="262"/>
        <end position="281"/>
    </location>
</feature>
<evidence type="ECO:0000313" key="9">
    <source>
        <dbReference type="EMBL" id="OEH82568.1"/>
    </source>
</evidence>
<evidence type="ECO:0000256" key="1">
    <source>
        <dbReference type="ARBA" id="ARBA00004651"/>
    </source>
</evidence>
<dbReference type="InterPro" id="IPR002549">
    <property type="entry name" value="AI-2E-like"/>
</dbReference>
<dbReference type="GO" id="GO:0005886">
    <property type="term" value="C:plasma membrane"/>
    <property type="evidence" value="ECO:0007669"/>
    <property type="project" value="UniProtKB-SubCell"/>
</dbReference>
<evidence type="ECO:0000256" key="3">
    <source>
        <dbReference type="ARBA" id="ARBA00022448"/>
    </source>
</evidence>